<dbReference type="OrthoDB" id="763044at2"/>
<keyword evidence="2" id="KW-1185">Reference proteome</keyword>
<dbReference type="Proteomes" id="UP000199226">
    <property type="component" value="Unassembled WGS sequence"/>
</dbReference>
<evidence type="ECO:0000313" key="1">
    <source>
        <dbReference type="EMBL" id="SDM91411.1"/>
    </source>
</evidence>
<proteinExistence type="predicted"/>
<dbReference type="RefSeq" id="WP_090706377.1">
    <property type="nucleotide sequence ID" value="NZ_FNHH01000028.1"/>
</dbReference>
<protein>
    <submittedName>
        <fullName evidence="1">Uncharacterized protein</fullName>
    </submittedName>
</protein>
<evidence type="ECO:0000313" key="2">
    <source>
        <dbReference type="Proteomes" id="UP000199226"/>
    </source>
</evidence>
<sequence length="177" mass="21253">MTEIKSTIQHLAPFKKETRKIEKRWVIALANPYKDSSHYQNSIIELTYHEILKLAKTLYSKLQSTSERTVYEKNHKMDNSESCLAMHTFLTSSCYLHLECSFDFKYRIQFDFFNCPFEKELMQQIQLREDYSPGSCKHWQLKPNCKEFFNRVIQVQDKEHIYLLIENSSNVRKLHET</sequence>
<accession>A0A1G9X4C5</accession>
<gene>
    <name evidence="1" type="ORF">SAMN05421813_12845</name>
</gene>
<reference evidence="2" key="1">
    <citation type="submission" date="2016-10" db="EMBL/GenBank/DDBJ databases">
        <authorList>
            <person name="Varghese N."/>
            <person name="Submissions S."/>
        </authorList>
    </citation>
    <scope>NUCLEOTIDE SEQUENCE [LARGE SCALE GENOMIC DNA]</scope>
    <source>
        <strain evidence="2">DSM 24536</strain>
    </source>
</reference>
<dbReference type="STRING" id="990371.SAMN05421813_12845"/>
<organism evidence="1 2">
    <name type="scientific">Daejeonella rubra</name>
    <dbReference type="NCBI Taxonomy" id="990371"/>
    <lineage>
        <taxon>Bacteria</taxon>
        <taxon>Pseudomonadati</taxon>
        <taxon>Bacteroidota</taxon>
        <taxon>Sphingobacteriia</taxon>
        <taxon>Sphingobacteriales</taxon>
        <taxon>Sphingobacteriaceae</taxon>
        <taxon>Daejeonella</taxon>
    </lineage>
</organism>
<dbReference type="EMBL" id="FNHH01000028">
    <property type="protein sequence ID" value="SDM91411.1"/>
    <property type="molecule type" value="Genomic_DNA"/>
</dbReference>
<name>A0A1G9X4C5_9SPHI</name>
<dbReference type="AlphaFoldDB" id="A0A1G9X4C5"/>